<dbReference type="InterPro" id="IPR008971">
    <property type="entry name" value="HSP40/DnaJ_pept-bd"/>
</dbReference>
<dbReference type="Proteomes" id="UP000639772">
    <property type="component" value="Chromosome 1"/>
</dbReference>
<dbReference type="PANTHER" id="PTHR24078:SF522">
    <property type="entry name" value="DNAJ CHAPERONE C-TERMINAL DOMAIN-CONTAINING PROTEIN"/>
    <property type="match status" value="1"/>
</dbReference>
<dbReference type="AlphaFoldDB" id="A0A835S8E6"/>
<dbReference type="Pfam" id="PF00226">
    <property type="entry name" value="DnaJ"/>
    <property type="match status" value="1"/>
</dbReference>
<dbReference type="GO" id="GO:0005829">
    <property type="term" value="C:cytosol"/>
    <property type="evidence" value="ECO:0007669"/>
    <property type="project" value="TreeGrafter"/>
</dbReference>
<dbReference type="EMBL" id="JADCNM010000001">
    <property type="protein sequence ID" value="KAG0501721.1"/>
    <property type="molecule type" value="Genomic_DNA"/>
</dbReference>
<keyword evidence="1" id="KW-0143">Chaperone</keyword>
<sequence>MGNPNAFYEVLGIPNNSSSDEIRKAYKALVKKWHPDKHPPSSKPEAEARFKSITQAYEALHVRDFNSSGAGSECGVGESICRRRTPLSPSMTTVPNAAVGSDSGKLPLMEKKLECTLEELFHGCKKTIFFKRDVVVDGVVLTREDAQTIVVKPGWKKGTKITFEGRGNERPGCRPADVVFFISEKDHPHFKRVGDDLVLKVHVPLVNSLTGWTFSFRLIGGEKTTISFRDEIIYPGYEKVIKGQGMPLVGQKGVRGDLRINFHVRFPHRLSDEQRSQIAKILNESS</sequence>
<dbReference type="OrthoDB" id="550424at2759"/>
<dbReference type="Gene3D" id="2.60.260.20">
    <property type="entry name" value="Urease metallochaperone UreE, N-terminal domain"/>
    <property type="match status" value="2"/>
</dbReference>
<dbReference type="CDD" id="cd10747">
    <property type="entry name" value="DnaJ_C"/>
    <property type="match status" value="1"/>
</dbReference>
<dbReference type="GO" id="GO:0051082">
    <property type="term" value="F:unfolded protein binding"/>
    <property type="evidence" value="ECO:0007669"/>
    <property type="project" value="InterPro"/>
</dbReference>
<feature type="domain" description="J" evidence="2">
    <location>
        <begin position="6"/>
        <end position="65"/>
    </location>
</feature>
<organism evidence="3 4">
    <name type="scientific">Vanilla planifolia</name>
    <name type="common">Vanilla</name>
    <dbReference type="NCBI Taxonomy" id="51239"/>
    <lineage>
        <taxon>Eukaryota</taxon>
        <taxon>Viridiplantae</taxon>
        <taxon>Streptophyta</taxon>
        <taxon>Embryophyta</taxon>
        <taxon>Tracheophyta</taxon>
        <taxon>Spermatophyta</taxon>
        <taxon>Magnoliopsida</taxon>
        <taxon>Liliopsida</taxon>
        <taxon>Asparagales</taxon>
        <taxon>Orchidaceae</taxon>
        <taxon>Vanilloideae</taxon>
        <taxon>Vanilleae</taxon>
        <taxon>Vanilla</taxon>
    </lineage>
</organism>
<dbReference type="InterPro" id="IPR002939">
    <property type="entry name" value="DnaJ_C"/>
</dbReference>
<proteinExistence type="predicted"/>
<dbReference type="FunFam" id="2.60.260.20:FF:000015">
    <property type="entry name" value="Heat shock protein 40"/>
    <property type="match status" value="1"/>
</dbReference>
<accession>A0A835S8E6</accession>
<evidence type="ECO:0000259" key="2">
    <source>
        <dbReference type="PROSITE" id="PS50076"/>
    </source>
</evidence>
<name>A0A835S8E6_VANPL</name>
<dbReference type="SUPFAM" id="SSF49493">
    <property type="entry name" value="HSP40/DnaJ peptide-binding domain"/>
    <property type="match status" value="2"/>
</dbReference>
<gene>
    <name evidence="3" type="ORF">HPP92_001793</name>
</gene>
<evidence type="ECO:0000313" key="3">
    <source>
        <dbReference type="EMBL" id="KAG0501721.1"/>
    </source>
</evidence>
<dbReference type="CDD" id="cd06257">
    <property type="entry name" value="DnaJ"/>
    <property type="match status" value="1"/>
</dbReference>
<evidence type="ECO:0000256" key="1">
    <source>
        <dbReference type="ARBA" id="ARBA00023186"/>
    </source>
</evidence>
<dbReference type="Pfam" id="PF01556">
    <property type="entry name" value="DnaJ_C"/>
    <property type="match status" value="1"/>
</dbReference>
<dbReference type="PRINTS" id="PR00625">
    <property type="entry name" value="JDOMAIN"/>
</dbReference>
<dbReference type="SMART" id="SM00271">
    <property type="entry name" value="DnaJ"/>
    <property type="match status" value="1"/>
</dbReference>
<comment type="caution">
    <text evidence="3">The sequence shown here is derived from an EMBL/GenBank/DDBJ whole genome shotgun (WGS) entry which is preliminary data.</text>
</comment>
<dbReference type="GO" id="GO:0005783">
    <property type="term" value="C:endoplasmic reticulum"/>
    <property type="evidence" value="ECO:0007669"/>
    <property type="project" value="UniProtKB-ARBA"/>
</dbReference>
<dbReference type="InterPro" id="IPR051339">
    <property type="entry name" value="DnaJ_subfamily_B"/>
</dbReference>
<reference evidence="3 4" key="1">
    <citation type="journal article" date="2020" name="Nat. Food">
        <title>A phased Vanilla planifolia genome enables genetic improvement of flavour and production.</title>
        <authorList>
            <person name="Hasing T."/>
            <person name="Tang H."/>
            <person name="Brym M."/>
            <person name="Khazi F."/>
            <person name="Huang T."/>
            <person name="Chambers A.H."/>
        </authorList>
    </citation>
    <scope>NUCLEOTIDE SEQUENCE [LARGE SCALE GENOMIC DNA]</scope>
    <source>
        <tissue evidence="3">Leaf</tissue>
    </source>
</reference>
<dbReference type="GO" id="GO:0051087">
    <property type="term" value="F:protein-folding chaperone binding"/>
    <property type="evidence" value="ECO:0007669"/>
    <property type="project" value="TreeGrafter"/>
</dbReference>
<dbReference type="GO" id="GO:0006457">
    <property type="term" value="P:protein folding"/>
    <property type="evidence" value="ECO:0007669"/>
    <property type="project" value="InterPro"/>
</dbReference>
<evidence type="ECO:0000313" key="4">
    <source>
        <dbReference type="Proteomes" id="UP000639772"/>
    </source>
</evidence>
<dbReference type="FunFam" id="2.60.260.20:FF:000041">
    <property type="entry name" value="HSP40/DnaJ peptide-binding protein"/>
    <property type="match status" value="1"/>
</dbReference>
<dbReference type="SUPFAM" id="SSF46565">
    <property type="entry name" value="Chaperone J-domain"/>
    <property type="match status" value="1"/>
</dbReference>
<dbReference type="InterPro" id="IPR036869">
    <property type="entry name" value="J_dom_sf"/>
</dbReference>
<dbReference type="Gene3D" id="1.10.287.110">
    <property type="entry name" value="DnaJ domain"/>
    <property type="match status" value="1"/>
</dbReference>
<dbReference type="PROSITE" id="PS50076">
    <property type="entry name" value="DNAJ_2"/>
    <property type="match status" value="1"/>
</dbReference>
<dbReference type="InterPro" id="IPR001623">
    <property type="entry name" value="DnaJ_domain"/>
</dbReference>
<protein>
    <recommendedName>
        <fullName evidence="2">J domain-containing protein</fullName>
    </recommendedName>
</protein>
<dbReference type="PANTHER" id="PTHR24078">
    <property type="entry name" value="DNAJ HOMOLOG SUBFAMILY C MEMBER"/>
    <property type="match status" value="1"/>
</dbReference>